<organism evidence="1">
    <name type="scientific">Picea glauca</name>
    <name type="common">White spruce</name>
    <name type="synonym">Pinus glauca</name>
    <dbReference type="NCBI Taxonomy" id="3330"/>
    <lineage>
        <taxon>Eukaryota</taxon>
        <taxon>Viridiplantae</taxon>
        <taxon>Streptophyta</taxon>
        <taxon>Embryophyta</taxon>
        <taxon>Tracheophyta</taxon>
        <taxon>Spermatophyta</taxon>
        <taxon>Pinopsida</taxon>
        <taxon>Pinidae</taxon>
        <taxon>Conifers I</taxon>
        <taxon>Pinales</taxon>
        <taxon>Pinaceae</taxon>
        <taxon>Picea</taxon>
    </lineage>
</organism>
<comment type="caution">
    <text evidence="1">The sequence shown here is derived from an EMBL/GenBank/DDBJ whole genome shotgun (WGS) entry which is preliminary data.</text>
</comment>
<geneLocation type="mitochondrion" evidence="1"/>
<proteinExistence type="predicted"/>
<gene>
    <name evidence="1" type="ORF">ABT39_MTgene3968</name>
</gene>
<reference evidence="1" key="1">
    <citation type="journal article" date="2015" name="Genome Biol. Evol.">
        <title>Organellar Genomes of White Spruce (Picea glauca): Assembly and Annotation.</title>
        <authorList>
            <person name="Jackman S.D."/>
            <person name="Warren R.L."/>
            <person name="Gibb E.A."/>
            <person name="Vandervalk B.P."/>
            <person name="Mohamadi H."/>
            <person name="Chu J."/>
            <person name="Raymond A."/>
            <person name="Pleasance S."/>
            <person name="Coope R."/>
            <person name="Wildung M.R."/>
            <person name="Ritland C.E."/>
            <person name="Bousquet J."/>
            <person name="Jones S.J."/>
            <person name="Bohlmann J."/>
            <person name="Birol I."/>
        </authorList>
    </citation>
    <scope>NUCLEOTIDE SEQUENCE [LARGE SCALE GENOMIC DNA]</scope>
    <source>
        <tissue evidence="1">Flushing bud</tissue>
    </source>
</reference>
<name>A0A101M1X5_PICGL</name>
<evidence type="ECO:0000313" key="1">
    <source>
        <dbReference type="EMBL" id="KUM49419.1"/>
    </source>
</evidence>
<keyword evidence="1" id="KW-0496">Mitochondrion</keyword>
<sequence length="132" mass="14127">MVHRESNLVGVSDDALLTSPPKGQFDIALNLRMKRSEVTSHSPKVVGGGFSESVPSELDTFSNPGMKGNAVHIIHRAVLLQPSNLMGSNNRINHAPATRRKKGMNVDLNACKLAIPGSFHYLSSSVGNADPL</sequence>
<dbReference type="AlphaFoldDB" id="A0A101M1X5"/>
<accession>A0A101M1X5</accession>
<protein>
    <submittedName>
        <fullName evidence="1">Uncharacterized protein</fullName>
    </submittedName>
</protein>
<dbReference type="EMBL" id="LKAM01000003">
    <property type="protein sequence ID" value="KUM49419.1"/>
    <property type="molecule type" value="Genomic_DNA"/>
</dbReference>